<dbReference type="OrthoDB" id="10625846at2759"/>
<proteinExistence type="predicted"/>
<dbReference type="Proteomes" id="UP000631114">
    <property type="component" value="Unassembled WGS sequence"/>
</dbReference>
<evidence type="ECO:0000313" key="2">
    <source>
        <dbReference type="EMBL" id="KAF9596760.1"/>
    </source>
</evidence>
<dbReference type="AlphaFoldDB" id="A0A835HCV4"/>
<gene>
    <name evidence="2" type="ORF">IFM89_013307</name>
</gene>
<sequence length="97" mass="10914">MLPEIQTTVKQPVVGNMMKALYFQFTIGVIPMSHQHIPSHIHPCKSPDSEKEQVDDSAKSWHWLNVFVFACMSFAAAVAALRLIAVDSKTYHLFADL</sequence>
<keyword evidence="1" id="KW-1133">Transmembrane helix</keyword>
<reference evidence="2 3" key="1">
    <citation type="submission" date="2020-10" db="EMBL/GenBank/DDBJ databases">
        <title>The Coptis chinensis genome and diversification of protoberbering-type alkaloids.</title>
        <authorList>
            <person name="Wang B."/>
            <person name="Shu S."/>
            <person name="Song C."/>
            <person name="Liu Y."/>
        </authorList>
    </citation>
    <scope>NUCLEOTIDE SEQUENCE [LARGE SCALE GENOMIC DNA]</scope>
    <source>
        <strain evidence="2">HL-2020</strain>
        <tissue evidence="2">Leaf</tissue>
    </source>
</reference>
<comment type="caution">
    <text evidence="2">The sequence shown here is derived from an EMBL/GenBank/DDBJ whole genome shotgun (WGS) entry which is preliminary data.</text>
</comment>
<organism evidence="2 3">
    <name type="scientific">Coptis chinensis</name>
    <dbReference type="NCBI Taxonomy" id="261450"/>
    <lineage>
        <taxon>Eukaryota</taxon>
        <taxon>Viridiplantae</taxon>
        <taxon>Streptophyta</taxon>
        <taxon>Embryophyta</taxon>
        <taxon>Tracheophyta</taxon>
        <taxon>Spermatophyta</taxon>
        <taxon>Magnoliopsida</taxon>
        <taxon>Ranunculales</taxon>
        <taxon>Ranunculaceae</taxon>
        <taxon>Coptidoideae</taxon>
        <taxon>Coptis</taxon>
    </lineage>
</organism>
<keyword evidence="1" id="KW-0472">Membrane</keyword>
<feature type="transmembrane region" description="Helical" evidence="1">
    <location>
        <begin position="63"/>
        <end position="84"/>
    </location>
</feature>
<dbReference type="EMBL" id="JADFTS010000007">
    <property type="protein sequence ID" value="KAF9596760.1"/>
    <property type="molecule type" value="Genomic_DNA"/>
</dbReference>
<keyword evidence="3" id="KW-1185">Reference proteome</keyword>
<protein>
    <submittedName>
        <fullName evidence="2">Uncharacterized protein</fullName>
    </submittedName>
</protein>
<name>A0A835HCV4_9MAGN</name>
<evidence type="ECO:0000313" key="3">
    <source>
        <dbReference type="Proteomes" id="UP000631114"/>
    </source>
</evidence>
<evidence type="ECO:0000256" key="1">
    <source>
        <dbReference type="SAM" id="Phobius"/>
    </source>
</evidence>
<keyword evidence="1" id="KW-0812">Transmembrane</keyword>
<accession>A0A835HCV4</accession>